<evidence type="ECO:0000256" key="1">
    <source>
        <dbReference type="SAM" id="MobiDB-lite"/>
    </source>
</evidence>
<accession>A0AAW7ZX59</accession>
<evidence type="ECO:0000259" key="2">
    <source>
        <dbReference type="Pfam" id="PF07157"/>
    </source>
</evidence>
<evidence type="ECO:0000313" key="4">
    <source>
        <dbReference type="Proteomes" id="UP001176432"/>
    </source>
</evidence>
<feature type="region of interest" description="Disordered" evidence="1">
    <location>
        <begin position="298"/>
        <end position="325"/>
    </location>
</feature>
<dbReference type="RefSeq" id="WP_246917547.1">
    <property type="nucleotide sequence ID" value="NZ_CP083834.1"/>
</dbReference>
<gene>
    <name evidence="3" type="ORF">Q5934_22760</name>
</gene>
<dbReference type="EMBL" id="JAUPXB010000001">
    <property type="protein sequence ID" value="MDO7924263.1"/>
    <property type="molecule type" value="Genomic_DNA"/>
</dbReference>
<feature type="compositionally biased region" description="Polar residues" evidence="1">
    <location>
        <begin position="298"/>
        <end position="308"/>
    </location>
</feature>
<protein>
    <submittedName>
        <fullName evidence="3">DNA circularization N-terminal domain-containing protein</fullName>
    </submittedName>
</protein>
<proteinExistence type="predicted"/>
<sequence>MAWKDRLQEASFRGVPFKFEGEGSAVGRRVETHEYPNRDKPYTEDLGKVTFRPNITAYVVGDDCWEQRDRLIDALNKPGPGTLIHPTYGELSVCVDGEIKVSSTSGEGRMVRFDLQFVEAGELSYPTSGAATANTLVSSCSALDDCISDNFGKFGMEGMPDFVQNGVVEDATGMLGYVSEKMALVDAGISSAARLLQGDISVLLPPPSSGKGFIEQLQTMWRSGNRLAGNASDLYTMIKNFSGISLGSDLSPRGVWKTDSKTTQNRKEQGNYVASAIRTTAISEAVYTVTSLPASIHQSNEQSGQSAGWPSVTHPALNNAPDETTSVDVSTWDELVDIRDTLNTAIDKEMARATDDRLFLALRRVKSDLNSDIKKRLSQTEKTVERTPPEVLPALVLAATWFDNAARESDIVRRNAVTHPGFVPVSPMRVPVR</sequence>
<feature type="domain" description="DNA circulation N-terminal" evidence="2">
    <location>
        <begin position="7"/>
        <end position="93"/>
    </location>
</feature>
<dbReference type="Pfam" id="PF07157">
    <property type="entry name" value="DNA_circ_N"/>
    <property type="match status" value="1"/>
</dbReference>
<organism evidence="3 4">
    <name type="scientific">Enterobacter asburiae</name>
    <dbReference type="NCBI Taxonomy" id="61645"/>
    <lineage>
        <taxon>Bacteria</taxon>
        <taxon>Pseudomonadati</taxon>
        <taxon>Pseudomonadota</taxon>
        <taxon>Gammaproteobacteria</taxon>
        <taxon>Enterobacterales</taxon>
        <taxon>Enterobacteriaceae</taxon>
        <taxon>Enterobacter</taxon>
        <taxon>Enterobacter cloacae complex</taxon>
    </lineage>
</organism>
<reference evidence="3" key="1">
    <citation type="submission" date="2023-07" db="EMBL/GenBank/DDBJ databases">
        <title>Isolates cultured from stool samples of acute diarrhea patients.</title>
        <authorList>
            <person name="Jiang S."/>
        </authorList>
    </citation>
    <scope>NUCLEOTIDE SEQUENCE</scope>
    <source>
        <strain evidence="3">L4424</strain>
    </source>
</reference>
<dbReference type="InterPro" id="IPR009826">
    <property type="entry name" value="DNA_circ_N"/>
</dbReference>
<evidence type="ECO:0000313" key="3">
    <source>
        <dbReference type="EMBL" id="MDO7924263.1"/>
    </source>
</evidence>
<dbReference type="AlphaFoldDB" id="A0AAW7ZX59"/>
<comment type="caution">
    <text evidence="3">The sequence shown here is derived from an EMBL/GenBank/DDBJ whole genome shotgun (WGS) entry which is preliminary data.</text>
</comment>
<name>A0AAW7ZX59_ENTAS</name>
<dbReference type="Proteomes" id="UP001176432">
    <property type="component" value="Unassembled WGS sequence"/>
</dbReference>